<keyword evidence="3" id="KW-1185">Reference proteome</keyword>
<dbReference type="CDD" id="cd01650">
    <property type="entry name" value="RT_nLTR_like"/>
    <property type="match status" value="1"/>
</dbReference>
<dbReference type="SUPFAM" id="SSF56672">
    <property type="entry name" value="DNA/RNA polymerases"/>
    <property type="match status" value="1"/>
</dbReference>
<dbReference type="InterPro" id="IPR043502">
    <property type="entry name" value="DNA/RNA_pol_sf"/>
</dbReference>
<reference evidence="2 3" key="1">
    <citation type="submission" date="2021-06" db="EMBL/GenBank/DDBJ databases">
        <title>A haploid diamondback moth (Plutella xylostella L.) genome assembly resolves 31 chromosomes and identifies a diamide resistance mutation.</title>
        <authorList>
            <person name="Ward C.M."/>
            <person name="Perry K.D."/>
            <person name="Baker G."/>
            <person name="Powis K."/>
            <person name="Heckel D.G."/>
            <person name="Baxter S.W."/>
        </authorList>
    </citation>
    <scope>NUCLEOTIDE SEQUENCE [LARGE SCALE GENOMIC DNA]</scope>
    <source>
        <strain evidence="2 3">LV</strain>
        <tissue evidence="2">Single pupa</tissue>
    </source>
</reference>
<sequence length="399" mass="45751">MINLFIEQSKYPQALKTSIIRPIYKNGDHKDTTNYRPIAILSCLNKIVEKAITGQISAFLLKHDVIARAQHGFQKGKSTSSLLMDFSNAINMALNNKQHVGVIFIDFKKAFDTLEHNILLRSMDSCGIRGNVNNWFKEYLNNRKVHVKIAEHVGECGDVRFGVATGSVTGPLCYIMHVNSMVNVVKKCQIFMFADDTCIMYADKDLGTIQSALQEDFNNITAWAHDNGILLNATKTNIMHIHSSYTRSDKNSLISIKGHSYDCLHDRLKNSITCSCAQLEQVPTCKYLGVIVDNRFNWNYHINKIVDYLRLTLCKFYQLKRWVSRSVLHCLYYALVDSIISYAVGTYGTTFKTYLNRITNLQTRFLKLLLDKNTRKQCNGQYDHLYRKFKIIPADKKLT</sequence>
<accession>A0ABQ7PZ46</accession>
<organism evidence="2 3">
    <name type="scientific">Plutella xylostella</name>
    <name type="common">Diamondback moth</name>
    <name type="synonym">Plutella maculipennis</name>
    <dbReference type="NCBI Taxonomy" id="51655"/>
    <lineage>
        <taxon>Eukaryota</taxon>
        <taxon>Metazoa</taxon>
        <taxon>Ecdysozoa</taxon>
        <taxon>Arthropoda</taxon>
        <taxon>Hexapoda</taxon>
        <taxon>Insecta</taxon>
        <taxon>Pterygota</taxon>
        <taxon>Neoptera</taxon>
        <taxon>Endopterygota</taxon>
        <taxon>Lepidoptera</taxon>
        <taxon>Glossata</taxon>
        <taxon>Ditrysia</taxon>
        <taxon>Yponomeutoidea</taxon>
        <taxon>Plutellidae</taxon>
        <taxon>Plutella</taxon>
    </lineage>
</organism>
<dbReference type="Pfam" id="PF00078">
    <property type="entry name" value="RVT_1"/>
    <property type="match status" value="1"/>
</dbReference>
<comment type="caution">
    <text evidence="2">The sequence shown here is derived from an EMBL/GenBank/DDBJ whole genome shotgun (WGS) entry which is preliminary data.</text>
</comment>
<dbReference type="PANTHER" id="PTHR33332">
    <property type="entry name" value="REVERSE TRANSCRIPTASE DOMAIN-CONTAINING PROTEIN"/>
    <property type="match status" value="1"/>
</dbReference>
<dbReference type="EMBL" id="JAHIBW010000025">
    <property type="protein sequence ID" value="KAG7297765.1"/>
    <property type="molecule type" value="Genomic_DNA"/>
</dbReference>
<feature type="domain" description="Reverse transcriptase" evidence="1">
    <location>
        <begin position="4"/>
        <end position="292"/>
    </location>
</feature>
<evidence type="ECO:0000259" key="1">
    <source>
        <dbReference type="PROSITE" id="PS50878"/>
    </source>
</evidence>
<gene>
    <name evidence="2" type="ORF">JYU34_018500</name>
</gene>
<protein>
    <recommendedName>
        <fullName evidence="1">Reverse transcriptase domain-containing protein</fullName>
    </recommendedName>
</protein>
<dbReference type="PROSITE" id="PS50878">
    <property type="entry name" value="RT_POL"/>
    <property type="match status" value="1"/>
</dbReference>
<evidence type="ECO:0000313" key="3">
    <source>
        <dbReference type="Proteomes" id="UP000823941"/>
    </source>
</evidence>
<dbReference type="Proteomes" id="UP000823941">
    <property type="component" value="Chromosome 25"/>
</dbReference>
<dbReference type="InterPro" id="IPR000477">
    <property type="entry name" value="RT_dom"/>
</dbReference>
<name>A0ABQ7PZ46_PLUXY</name>
<evidence type="ECO:0000313" key="2">
    <source>
        <dbReference type="EMBL" id="KAG7297765.1"/>
    </source>
</evidence>
<proteinExistence type="predicted"/>